<organism evidence="1 2">
    <name type="scientific">Tetradesmus obliquus</name>
    <name type="common">Green alga</name>
    <name type="synonym">Acutodesmus obliquus</name>
    <dbReference type="NCBI Taxonomy" id="3088"/>
    <lineage>
        <taxon>Eukaryota</taxon>
        <taxon>Viridiplantae</taxon>
        <taxon>Chlorophyta</taxon>
        <taxon>core chlorophytes</taxon>
        <taxon>Chlorophyceae</taxon>
        <taxon>CS clade</taxon>
        <taxon>Sphaeropleales</taxon>
        <taxon>Scenedesmaceae</taxon>
        <taxon>Tetradesmus</taxon>
    </lineage>
</organism>
<dbReference type="EMBL" id="FNXT01001197">
    <property type="protein sequence ID" value="SZX73707.1"/>
    <property type="molecule type" value="Genomic_DNA"/>
</dbReference>
<sequence>MLLGPNLCAAGHAAMKRQFKGIASYLKPLFQPSLQLTWPLASQLLPHQTLLQPSAAAANLPLLLSSLGAQQPAHAAAAGVAEAGSSSTAAVLCNGCYCCATPSWQSMGSLQLLALQVIATFAGAGCAQQQQQASGVQQQDEPCGQVMLHLQPPQWDAGGMQAEAGCMQLLWCHLQPGLQLCLLSNDWPLQLFNHSIQQLRASSKLDAAALAPLLLPAPALAVVVADTGRHWVTFNTANKRVGRPYQWSAHLALKLLSQLGEASAVLLLREAGGALRSLLSH</sequence>
<accession>A0A383W7T2</accession>
<gene>
    <name evidence="1" type="ORF">BQ4739_LOCUS13960</name>
</gene>
<evidence type="ECO:0000313" key="2">
    <source>
        <dbReference type="Proteomes" id="UP000256970"/>
    </source>
</evidence>
<dbReference type="Proteomes" id="UP000256970">
    <property type="component" value="Unassembled WGS sequence"/>
</dbReference>
<evidence type="ECO:0000313" key="1">
    <source>
        <dbReference type="EMBL" id="SZX73707.1"/>
    </source>
</evidence>
<protein>
    <submittedName>
        <fullName evidence="1">Uncharacterized protein</fullName>
    </submittedName>
</protein>
<dbReference type="AlphaFoldDB" id="A0A383W7T2"/>
<reference evidence="1 2" key="1">
    <citation type="submission" date="2016-10" db="EMBL/GenBank/DDBJ databases">
        <authorList>
            <person name="Cai Z."/>
        </authorList>
    </citation>
    <scope>NUCLEOTIDE SEQUENCE [LARGE SCALE GENOMIC DNA]</scope>
</reference>
<name>A0A383W7T2_TETOB</name>
<proteinExistence type="predicted"/>
<keyword evidence="2" id="KW-1185">Reference proteome</keyword>